<dbReference type="Pfam" id="PF04972">
    <property type="entry name" value="BON"/>
    <property type="match status" value="3"/>
</dbReference>
<evidence type="ECO:0000259" key="1">
    <source>
        <dbReference type="PROSITE" id="PS50914"/>
    </source>
</evidence>
<accession>A0A1D8GKG5</accession>
<keyword evidence="3" id="KW-1185">Reference proteome</keyword>
<name>A0A1D8GKG5_9FIRM</name>
<feature type="domain" description="BON" evidence="1">
    <location>
        <begin position="164"/>
        <end position="231"/>
    </location>
</feature>
<dbReference type="PROSITE" id="PS50914">
    <property type="entry name" value="BON"/>
    <property type="match status" value="3"/>
</dbReference>
<reference evidence="2 3" key="1">
    <citation type="submission" date="2016-09" db="EMBL/GenBank/DDBJ databases">
        <title>Genomic analysis reveals versatility of anaerobic energy metabolism of Geosporobacter ferrireducens IRF9 of phylum Firmicutes.</title>
        <authorList>
            <person name="Kim S.-J."/>
        </authorList>
    </citation>
    <scope>NUCLEOTIDE SEQUENCE [LARGE SCALE GENOMIC DNA]</scope>
    <source>
        <strain evidence="2 3">IRF9</strain>
    </source>
</reference>
<feature type="domain" description="BON" evidence="1">
    <location>
        <begin position="17"/>
        <end position="85"/>
    </location>
</feature>
<dbReference type="Gene3D" id="3.30.1340.30">
    <property type="match status" value="3"/>
</dbReference>
<dbReference type="Proteomes" id="UP000095743">
    <property type="component" value="Chromosome"/>
</dbReference>
<dbReference type="InterPro" id="IPR007055">
    <property type="entry name" value="BON_dom"/>
</dbReference>
<dbReference type="PANTHER" id="PTHR34606:SF15">
    <property type="entry name" value="BON DOMAIN-CONTAINING PROTEIN"/>
    <property type="match status" value="1"/>
</dbReference>
<sequence length="232" mass="26066">MDEKRKNQIKHDKLPSKDDLIVDYIKDQLEEKMQASAMDINLFCKDGTVHMYGMVDVLSEKKMAESIAKNIDGVRKIENKITIAMDSNITDTHMKKEITESFMTDRDADRIRGVGVHVEDGVANLVGSVHTLEDAHIAMKVASESRGIKDVVNNIKIDSLNIHDDAVINSKVTQALSTTDISYPDISHHVDHGRVVLSGHVNNRQEMELAKEIAMGIEGVRKVINRLKIRRD</sequence>
<dbReference type="OrthoDB" id="1952369at2"/>
<dbReference type="STRING" id="1424294.Gferi_18785"/>
<dbReference type="PANTHER" id="PTHR34606">
    <property type="entry name" value="BON DOMAIN-CONTAINING PROTEIN"/>
    <property type="match status" value="1"/>
</dbReference>
<protein>
    <recommendedName>
        <fullName evidence="1">BON domain-containing protein</fullName>
    </recommendedName>
</protein>
<dbReference type="InterPro" id="IPR051686">
    <property type="entry name" value="Lipoprotein_DolP"/>
</dbReference>
<dbReference type="EMBL" id="CP017269">
    <property type="protein sequence ID" value="AOT71393.1"/>
    <property type="molecule type" value="Genomic_DNA"/>
</dbReference>
<evidence type="ECO:0000313" key="2">
    <source>
        <dbReference type="EMBL" id="AOT71393.1"/>
    </source>
</evidence>
<proteinExistence type="predicted"/>
<dbReference type="RefSeq" id="WP_069979181.1">
    <property type="nucleotide sequence ID" value="NZ_CP017269.1"/>
</dbReference>
<feature type="domain" description="BON" evidence="1">
    <location>
        <begin position="90"/>
        <end position="159"/>
    </location>
</feature>
<gene>
    <name evidence="2" type="ORF">Gferi_18785</name>
</gene>
<dbReference type="KEGG" id="gfe:Gferi_18785"/>
<evidence type="ECO:0000313" key="3">
    <source>
        <dbReference type="Proteomes" id="UP000095743"/>
    </source>
</evidence>
<organism evidence="2 3">
    <name type="scientific">Geosporobacter ferrireducens</name>
    <dbReference type="NCBI Taxonomy" id="1424294"/>
    <lineage>
        <taxon>Bacteria</taxon>
        <taxon>Bacillati</taxon>
        <taxon>Bacillota</taxon>
        <taxon>Clostridia</taxon>
        <taxon>Peptostreptococcales</taxon>
        <taxon>Thermotaleaceae</taxon>
        <taxon>Geosporobacter</taxon>
    </lineage>
</organism>
<dbReference type="AlphaFoldDB" id="A0A1D8GKG5"/>